<evidence type="ECO:0000259" key="3">
    <source>
        <dbReference type="Pfam" id="PF01397"/>
    </source>
</evidence>
<dbReference type="InterPro" id="IPR008949">
    <property type="entry name" value="Isoprenoid_synthase_dom_sf"/>
</dbReference>
<protein>
    <recommendedName>
        <fullName evidence="3">Terpene synthase N-terminal domain-containing protein</fullName>
    </recommendedName>
</protein>
<proteinExistence type="predicted"/>
<sequence>MVKCMFRVSEPLLKLKLIDDLQRLGLAYHFKEEIRGALADMEGNVAYDKDDLYATALYFRLLRQYGFTVSQDSNYQEDPYVISSKTFKRMTEMDRMQDAINNSCNISKGKMKKTYENKETLQHLDTSSDLIRLPSMIFRLRNDLATSKMWKKLNKMGCTPSPFPQTYIVVVFDLARMSECFYHYGDGLGAPDAKLMGSADLLLKYVVIRISRQWACTQTPLTTGVVLVKETPTQDVKGLNEVPFRSPWYNASSLPPAGDGGRVSRELYLTKIELETKESPTLDSKKL</sequence>
<comment type="caution">
    <text evidence="4">The sequence shown here is derived from an EMBL/GenBank/DDBJ whole genome shotgun (WGS) entry which is preliminary data.</text>
</comment>
<dbReference type="InterPro" id="IPR050148">
    <property type="entry name" value="Terpene_synthase-like"/>
</dbReference>
<dbReference type="GO" id="GO:0016114">
    <property type="term" value="P:terpenoid biosynthetic process"/>
    <property type="evidence" value="ECO:0007669"/>
    <property type="project" value="InterPro"/>
</dbReference>
<dbReference type="SUPFAM" id="SSF48239">
    <property type="entry name" value="Terpenoid cyclases/Protein prenyltransferases"/>
    <property type="match status" value="1"/>
</dbReference>
<dbReference type="PANTHER" id="PTHR31225">
    <property type="entry name" value="OS04G0344100 PROTEIN-RELATED"/>
    <property type="match status" value="1"/>
</dbReference>
<feature type="domain" description="Terpene synthase N-terminal" evidence="3">
    <location>
        <begin position="11"/>
        <end position="73"/>
    </location>
</feature>
<reference evidence="4" key="2">
    <citation type="submission" date="2023-06" db="EMBL/GenBank/DDBJ databases">
        <authorList>
            <person name="Ma L."/>
            <person name="Liu K.-W."/>
            <person name="Li Z."/>
            <person name="Hsiao Y.-Y."/>
            <person name="Qi Y."/>
            <person name="Fu T."/>
            <person name="Tang G."/>
            <person name="Zhang D."/>
            <person name="Sun W.-H."/>
            <person name="Liu D.-K."/>
            <person name="Li Y."/>
            <person name="Chen G.-Z."/>
            <person name="Liu X.-D."/>
            <person name="Liao X.-Y."/>
            <person name="Jiang Y.-T."/>
            <person name="Yu X."/>
            <person name="Hao Y."/>
            <person name="Huang J."/>
            <person name="Zhao X.-W."/>
            <person name="Ke S."/>
            <person name="Chen Y.-Y."/>
            <person name="Wu W.-L."/>
            <person name="Hsu J.-L."/>
            <person name="Lin Y.-F."/>
            <person name="Huang M.-D."/>
            <person name="Li C.-Y."/>
            <person name="Huang L."/>
            <person name="Wang Z.-W."/>
            <person name="Zhao X."/>
            <person name="Zhong W.-Y."/>
            <person name="Peng D.-H."/>
            <person name="Ahmad S."/>
            <person name="Lan S."/>
            <person name="Zhang J.-S."/>
            <person name="Tsai W.-C."/>
            <person name="Van De Peer Y."/>
            <person name="Liu Z.-J."/>
        </authorList>
    </citation>
    <scope>NUCLEOTIDE SEQUENCE</scope>
    <source>
        <strain evidence="4">CP</strain>
        <tissue evidence="4">Leaves</tissue>
    </source>
</reference>
<organism evidence="4 5">
    <name type="scientific">Acorus calamus</name>
    <name type="common">Sweet flag</name>
    <dbReference type="NCBI Taxonomy" id="4465"/>
    <lineage>
        <taxon>Eukaryota</taxon>
        <taxon>Viridiplantae</taxon>
        <taxon>Streptophyta</taxon>
        <taxon>Embryophyta</taxon>
        <taxon>Tracheophyta</taxon>
        <taxon>Spermatophyta</taxon>
        <taxon>Magnoliopsida</taxon>
        <taxon>Liliopsida</taxon>
        <taxon>Acoraceae</taxon>
        <taxon>Acorus</taxon>
    </lineage>
</organism>
<dbReference type="Proteomes" id="UP001180020">
    <property type="component" value="Unassembled WGS sequence"/>
</dbReference>
<dbReference type="InterPro" id="IPR036965">
    <property type="entry name" value="Terpene_synth_N_sf"/>
</dbReference>
<dbReference type="InterPro" id="IPR008930">
    <property type="entry name" value="Terpenoid_cyclase/PrenylTrfase"/>
</dbReference>
<dbReference type="Pfam" id="PF01397">
    <property type="entry name" value="Terpene_synth"/>
    <property type="match status" value="1"/>
</dbReference>
<name>A0AAV9CRC3_ACOCL</name>
<reference evidence="4" key="1">
    <citation type="journal article" date="2023" name="Nat. Commun.">
        <title>Diploid and tetraploid genomes of Acorus and the evolution of monocots.</title>
        <authorList>
            <person name="Ma L."/>
            <person name="Liu K.W."/>
            <person name="Li Z."/>
            <person name="Hsiao Y.Y."/>
            <person name="Qi Y."/>
            <person name="Fu T."/>
            <person name="Tang G.D."/>
            <person name="Zhang D."/>
            <person name="Sun W.H."/>
            <person name="Liu D.K."/>
            <person name="Li Y."/>
            <person name="Chen G.Z."/>
            <person name="Liu X.D."/>
            <person name="Liao X.Y."/>
            <person name="Jiang Y.T."/>
            <person name="Yu X."/>
            <person name="Hao Y."/>
            <person name="Huang J."/>
            <person name="Zhao X.W."/>
            <person name="Ke S."/>
            <person name="Chen Y.Y."/>
            <person name="Wu W.L."/>
            <person name="Hsu J.L."/>
            <person name="Lin Y.F."/>
            <person name="Huang M.D."/>
            <person name="Li C.Y."/>
            <person name="Huang L."/>
            <person name="Wang Z.W."/>
            <person name="Zhao X."/>
            <person name="Zhong W.Y."/>
            <person name="Peng D.H."/>
            <person name="Ahmad S."/>
            <person name="Lan S."/>
            <person name="Zhang J.S."/>
            <person name="Tsai W.C."/>
            <person name="Van de Peer Y."/>
            <person name="Liu Z.J."/>
        </authorList>
    </citation>
    <scope>NUCLEOTIDE SEQUENCE</scope>
    <source>
        <strain evidence="4">CP</strain>
    </source>
</reference>
<evidence type="ECO:0000256" key="2">
    <source>
        <dbReference type="ARBA" id="ARBA00022842"/>
    </source>
</evidence>
<dbReference type="GO" id="GO:0010333">
    <property type="term" value="F:terpene synthase activity"/>
    <property type="evidence" value="ECO:0007669"/>
    <property type="project" value="InterPro"/>
</dbReference>
<keyword evidence="5" id="KW-1185">Reference proteome</keyword>
<evidence type="ECO:0000256" key="1">
    <source>
        <dbReference type="ARBA" id="ARBA00001946"/>
    </source>
</evidence>
<dbReference type="Gene3D" id="1.10.600.10">
    <property type="entry name" value="Farnesyl Diphosphate Synthase"/>
    <property type="match status" value="1"/>
</dbReference>
<dbReference type="SUPFAM" id="SSF48576">
    <property type="entry name" value="Terpenoid synthases"/>
    <property type="match status" value="1"/>
</dbReference>
<accession>A0AAV9CRC3</accession>
<gene>
    <name evidence="4" type="ORF">QJS10_CPB17g00590</name>
</gene>
<comment type="cofactor">
    <cofactor evidence="1">
        <name>Mg(2+)</name>
        <dbReference type="ChEBI" id="CHEBI:18420"/>
    </cofactor>
</comment>
<dbReference type="PANTHER" id="PTHR31225:SF252">
    <property type="entry name" value="TERPENE SYNTHASE 12-RELATED"/>
    <property type="match status" value="1"/>
</dbReference>
<keyword evidence="2" id="KW-0460">Magnesium</keyword>
<dbReference type="Gene3D" id="1.50.10.130">
    <property type="entry name" value="Terpene synthase, N-terminal domain"/>
    <property type="match status" value="1"/>
</dbReference>
<evidence type="ECO:0000313" key="5">
    <source>
        <dbReference type="Proteomes" id="UP001180020"/>
    </source>
</evidence>
<dbReference type="EMBL" id="JAUJYO010000017">
    <property type="protein sequence ID" value="KAK1291475.1"/>
    <property type="molecule type" value="Genomic_DNA"/>
</dbReference>
<evidence type="ECO:0000313" key="4">
    <source>
        <dbReference type="EMBL" id="KAK1291475.1"/>
    </source>
</evidence>
<dbReference type="AlphaFoldDB" id="A0AAV9CRC3"/>
<dbReference type="InterPro" id="IPR001906">
    <property type="entry name" value="Terpene_synth_N"/>
</dbReference>